<accession>A0A438MJQ4</accession>
<evidence type="ECO:0000313" key="3">
    <source>
        <dbReference type="Proteomes" id="UP000284824"/>
    </source>
</evidence>
<keyword evidence="3" id="KW-1185">Reference proteome</keyword>
<dbReference type="Proteomes" id="UP000284824">
    <property type="component" value="Unassembled WGS sequence"/>
</dbReference>
<evidence type="ECO:0000256" key="1">
    <source>
        <dbReference type="SAM" id="MobiDB-lite"/>
    </source>
</evidence>
<protein>
    <submittedName>
        <fullName evidence="2">Uncharacterized protein</fullName>
    </submittedName>
</protein>
<organism evidence="2 3">
    <name type="scientific">Nonomuraea polychroma</name>
    <dbReference type="NCBI Taxonomy" id="46176"/>
    <lineage>
        <taxon>Bacteria</taxon>
        <taxon>Bacillati</taxon>
        <taxon>Actinomycetota</taxon>
        <taxon>Actinomycetes</taxon>
        <taxon>Streptosporangiales</taxon>
        <taxon>Streptosporangiaceae</taxon>
        <taxon>Nonomuraea</taxon>
    </lineage>
</organism>
<reference evidence="2 3" key="1">
    <citation type="submission" date="2019-01" db="EMBL/GenBank/DDBJ databases">
        <title>Sequencing the genomes of 1000 actinobacteria strains.</title>
        <authorList>
            <person name="Klenk H.-P."/>
        </authorList>
    </citation>
    <scope>NUCLEOTIDE SEQUENCE [LARGE SCALE GENOMIC DNA]</scope>
    <source>
        <strain evidence="2 3">DSM 43925</strain>
    </source>
</reference>
<dbReference type="EMBL" id="SAUN01000001">
    <property type="protein sequence ID" value="RVX46150.1"/>
    <property type="molecule type" value="Genomic_DNA"/>
</dbReference>
<sequence length="221" mass="23683">MPPALWRRGTKGATTRPGRCHAAVRGAYGGWRRLRRCVAPTSGRLLTGRGAHRSRRRLMRHLARETASCACGRHSPTAVSCACDCDTRLRCVASAAVPTAHRGVEVSRWCARGRARGSPVARTSAYGAVPSAPARCRAVPRCRGAARHRRTHARTSPCQAARRKGRRRTEVRLADEWRGRPPEGSQAAGAGTRARGGPAQAIGFRHDQPAAQPAPSARAAG</sequence>
<comment type="caution">
    <text evidence="2">The sequence shown here is derived from an EMBL/GenBank/DDBJ whole genome shotgun (WGS) entry which is preliminary data.</text>
</comment>
<feature type="compositionally biased region" description="Basic residues" evidence="1">
    <location>
        <begin position="143"/>
        <end position="153"/>
    </location>
</feature>
<proteinExistence type="predicted"/>
<feature type="compositionally biased region" description="Low complexity" evidence="1">
    <location>
        <begin position="209"/>
        <end position="221"/>
    </location>
</feature>
<feature type="region of interest" description="Disordered" evidence="1">
    <location>
        <begin position="143"/>
        <end position="221"/>
    </location>
</feature>
<name>A0A438MJQ4_9ACTN</name>
<dbReference type="AlphaFoldDB" id="A0A438MJQ4"/>
<feature type="compositionally biased region" description="Basic and acidic residues" evidence="1">
    <location>
        <begin position="168"/>
        <end position="181"/>
    </location>
</feature>
<gene>
    <name evidence="2" type="ORF">EDD27_9002</name>
</gene>
<evidence type="ECO:0000313" key="2">
    <source>
        <dbReference type="EMBL" id="RVX46150.1"/>
    </source>
</evidence>
<feature type="compositionally biased region" description="Low complexity" evidence="1">
    <location>
        <begin position="184"/>
        <end position="201"/>
    </location>
</feature>